<comment type="cofactor">
    <cofactor evidence="1">
        <name>biotin</name>
        <dbReference type="ChEBI" id="CHEBI:57586"/>
    </cofactor>
</comment>
<dbReference type="InterPro" id="IPR005481">
    <property type="entry name" value="BC-like_N"/>
</dbReference>
<gene>
    <name evidence="9" type="ORF">EUU22_08785</name>
</gene>
<dbReference type="RefSeq" id="WP_129331735.1">
    <property type="nucleotide sequence ID" value="NZ_SDVB01000191.1"/>
</dbReference>
<dbReference type="PANTHER" id="PTHR18866">
    <property type="entry name" value="CARBOXYLASE:PYRUVATE/ACETYL-COA/PROPIONYL-COA CARBOXYLASE"/>
    <property type="match status" value="1"/>
</dbReference>
<dbReference type="GO" id="GO:0046872">
    <property type="term" value="F:metal ion binding"/>
    <property type="evidence" value="ECO:0007669"/>
    <property type="project" value="InterPro"/>
</dbReference>
<dbReference type="PROSITE" id="PS00188">
    <property type="entry name" value="BIOTIN"/>
    <property type="match status" value="1"/>
</dbReference>
<evidence type="ECO:0000259" key="7">
    <source>
        <dbReference type="PROSITE" id="PS50975"/>
    </source>
</evidence>
<keyword evidence="5" id="KW-0092">Biotin</keyword>
<dbReference type="Pfam" id="PF00364">
    <property type="entry name" value="Biotin_lipoyl"/>
    <property type="match status" value="1"/>
</dbReference>
<dbReference type="Gene3D" id="2.40.50.100">
    <property type="match status" value="1"/>
</dbReference>
<dbReference type="InterPro" id="IPR001882">
    <property type="entry name" value="Biotin_BS"/>
</dbReference>
<dbReference type="FunFam" id="3.30.1490.20:FF:000003">
    <property type="entry name" value="acetyl-CoA carboxylase isoform X1"/>
    <property type="match status" value="1"/>
</dbReference>
<evidence type="ECO:0000259" key="8">
    <source>
        <dbReference type="PROSITE" id="PS50979"/>
    </source>
</evidence>
<organism evidence="9 10">
    <name type="scientific">Ciceribacter ferrooxidans</name>
    <dbReference type="NCBI Taxonomy" id="2509717"/>
    <lineage>
        <taxon>Bacteria</taxon>
        <taxon>Pseudomonadati</taxon>
        <taxon>Pseudomonadota</taxon>
        <taxon>Alphaproteobacteria</taxon>
        <taxon>Hyphomicrobiales</taxon>
        <taxon>Rhizobiaceae</taxon>
        <taxon>Ciceribacter</taxon>
    </lineage>
</organism>
<dbReference type="SUPFAM" id="SSF51230">
    <property type="entry name" value="Single hybrid motif"/>
    <property type="match status" value="1"/>
</dbReference>
<protein>
    <submittedName>
        <fullName evidence="9">Acetyl/propionyl/methylcrotonyl-CoA carboxylase subunit alpha</fullName>
    </submittedName>
</protein>
<dbReference type="InterPro" id="IPR050856">
    <property type="entry name" value="Biotin_carboxylase_complex"/>
</dbReference>
<dbReference type="InterPro" id="IPR011761">
    <property type="entry name" value="ATP-grasp"/>
</dbReference>
<dbReference type="PROSITE" id="PS00866">
    <property type="entry name" value="CPSASE_1"/>
    <property type="match status" value="1"/>
</dbReference>
<dbReference type="Gene3D" id="3.30.470.20">
    <property type="entry name" value="ATP-grasp fold, B domain"/>
    <property type="match status" value="1"/>
</dbReference>
<keyword evidence="4 6" id="KW-0067">ATP-binding</keyword>
<keyword evidence="2" id="KW-0436">Ligase</keyword>
<dbReference type="GO" id="GO:0005524">
    <property type="term" value="F:ATP binding"/>
    <property type="evidence" value="ECO:0007669"/>
    <property type="project" value="UniProtKB-UniRule"/>
</dbReference>
<evidence type="ECO:0000313" key="9">
    <source>
        <dbReference type="EMBL" id="RYC15788.1"/>
    </source>
</evidence>
<evidence type="ECO:0000256" key="4">
    <source>
        <dbReference type="ARBA" id="ARBA00022840"/>
    </source>
</evidence>
<dbReference type="SMART" id="SM00878">
    <property type="entry name" value="Biotin_carb_C"/>
    <property type="match status" value="1"/>
</dbReference>
<sequence length="664" mass="71269">MFSRILIANRGEIAVRIIKTARRLGIKTVAVYSQADRGALHVALADEAVFLGAAPATESYLDIGKVVAAALASGAEAIHPGYGFLSENPDFVDAVGKAGLTFIGPAAASIRTMGLKDAAKRLMEEAGVPVVPGYHGDNQDAAFLKLEAGKIGYPVLIKASAGGGGKGMRRVDTDDDFDAALQSCRREAKSAFGDDRVLIEKYISSPRHIEVQVFGDGRGNVVHLFERDCSLQRRHQKVIEEAPAPGMTDAVRTAMTEAAVAAARAVAYKGAGTVEFIADGTGPLRPDGFWFMEMNTRLQVEHPVTEMVTGFDLVEWQLRVAAGEPLPVRQDEIRLLGHAAEARLYAEDPANGFLPQAGRIDHLEFGSGEGIRVDAGVRAGDQVSPYYDPMIAKVIGHGKSRDEAIDRLKNALDGTHITGLTSNRDFLRALCRDEIFRQGRMDTGLIDRGMDGLIARPDAPEEAILIAALAASGLDLSGPHCGFRLWGEASHRVTLHAGEEVIERRIVPGGGRVRLLDGGEEVLLEEIVFDGRTFSARLVRANGSDRVLARLVVDVHGGEQRISVLLDGETYAFERLDPLEGEDAAHHHSGEILAPMTGIVRLVDVGAGVAVKAGDRLVVMEAMKMEYTLRSPRDGFVDAVFCTEGGQAEGGAVLVRITEERLDG</sequence>
<dbReference type="AlphaFoldDB" id="A0A4Q2TBI6"/>
<dbReference type="Pfam" id="PF00289">
    <property type="entry name" value="Biotin_carb_N"/>
    <property type="match status" value="1"/>
</dbReference>
<dbReference type="InterPro" id="IPR005479">
    <property type="entry name" value="CPAse_ATP-bd"/>
</dbReference>
<dbReference type="PROSITE" id="PS50975">
    <property type="entry name" value="ATP_GRASP"/>
    <property type="match status" value="1"/>
</dbReference>
<dbReference type="Pfam" id="PF02786">
    <property type="entry name" value="CPSase_L_D2"/>
    <property type="match status" value="1"/>
</dbReference>
<dbReference type="OrthoDB" id="9763189at2"/>
<keyword evidence="10" id="KW-1185">Reference proteome</keyword>
<evidence type="ECO:0000256" key="1">
    <source>
        <dbReference type="ARBA" id="ARBA00001953"/>
    </source>
</evidence>
<dbReference type="InterPro" id="IPR011764">
    <property type="entry name" value="Biotin_carboxylation_dom"/>
</dbReference>
<evidence type="ECO:0000256" key="3">
    <source>
        <dbReference type="ARBA" id="ARBA00022741"/>
    </source>
</evidence>
<dbReference type="InterPro" id="IPR011054">
    <property type="entry name" value="Rudment_hybrid_motif"/>
</dbReference>
<evidence type="ECO:0000256" key="2">
    <source>
        <dbReference type="ARBA" id="ARBA00022598"/>
    </source>
</evidence>
<dbReference type="Pfam" id="PF02785">
    <property type="entry name" value="Biotin_carb_C"/>
    <property type="match status" value="1"/>
</dbReference>
<dbReference type="InterPro" id="IPR000089">
    <property type="entry name" value="Biotin_lipoyl"/>
</dbReference>
<name>A0A4Q2TBI6_9HYPH</name>
<dbReference type="EMBL" id="SDVB01000191">
    <property type="protein sequence ID" value="RYC15788.1"/>
    <property type="molecule type" value="Genomic_DNA"/>
</dbReference>
<dbReference type="PROSITE" id="PS50979">
    <property type="entry name" value="BC"/>
    <property type="match status" value="1"/>
</dbReference>
<dbReference type="InterPro" id="IPR005482">
    <property type="entry name" value="Biotin_COase_C"/>
</dbReference>
<feature type="domain" description="Biotin carboxylation" evidence="8">
    <location>
        <begin position="1"/>
        <end position="451"/>
    </location>
</feature>
<dbReference type="Proteomes" id="UP000291088">
    <property type="component" value="Unassembled WGS sequence"/>
</dbReference>
<dbReference type="SUPFAM" id="SSF56059">
    <property type="entry name" value="Glutathione synthetase ATP-binding domain-like"/>
    <property type="match status" value="1"/>
</dbReference>
<dbReference type="InterPro" id="IPR011053">
    <property type="entry name" value="Single_hybrid_motif"/>
</dbReference>
<dbReference type="SUPFAM" id="SSF52440">
    <property type="entry name" value="PreATP-grasp domain"/>
    <property type="match status" value="1"/>
</dbReference>
<accession>A0A4Q2TBI6</accession>
<dbReference type="GO" id="GO:0016874">
    <property type="term" value="F:ligase activity"/>
    <property type="evidence" value="ECO:0007669"/>
    <property type="project" value="UniProtKB-KW"/>
</dbReference>
<reference evidence="9 10" key="1">
    <citation type="submission" date="2019-01" db="EMBL/GenBank/DDBJ databases">
        <authorList>
            <person name="Deng T."/>
        </authorList>
    </citation>
    <scope>NUCLEOTIDE SEQUENCE [LARGE SCALE GENOMIC DNA]</scope>
    <source>
        <strain evidence="9 10">F8825</strain>
    </source>
</reference>
<dbReference type="PANTHER" id="PTHR18866:SF33">
    <property type="entry name" value="METHYLCROTONOYL-COA CARBOXYLASE SUBUNIT ALPHA, MITOCHONDRIAL-RELATED"/>
    <property type="match status" value="1"/>
</dbReference>
<proteinExistence type="predicted"/>
<dbReference type="FunFam" id="3.40.50.20:FF:000010">
    <property type="entry name" value="Propionyl-CoA carboxylase subunit alpha"/>
    <property type="match status" value="1"/>
</dbReference>
<feature type="domain" description="ATP-grasp" evidence="7">
    <location>
        <begin position="120"/>
        <end position="322"/>
    </location>
</feature>
<dbReference type="PROSITE" id="PS00867">
    <property type="entry name" value="CPSASE_2"/>
    <property type="match status" value="1"/>
</dbReference>
<keyword evidence="3 6" id="KW-0547">Nucleotide-binding</keyword>
<comment type="caution">
    <text evidence="9">The sequence shown here is derived from an EMBL/GenBank/DDBJ whole genome shotgun (WGS) entry which is preliminary data.</text>
</comment>
<evidence type="ECO:0000256" key="5">
    <source>
        <dbReference type="ARBA" id="ARBA00023267"/>
    </source>
</evidence>
<dbReference type="SUPFAM" id="SSF51246">
    <property type="entry name" value="Rudiment single hybrid motif"/>
    <property type="match status" value="1"/>
</dbReference>
<evidence type="ECO:0000256" key="6">
    <source>
        <dbReference type="PROSITE-ProRule" id="PRU00409"/>
    </source>
</evidence>
<dbReference type="CDD" id="cd06850">
    <property type="entry name" value="biotinyl_domain"/>
    <property type="match status" value="1"/>
</dbReference>
<dbReference type="FunFam" id="3.30.470.20:FF:000028">
    <property type="entry name" value="Methylcrotonoyl-CoA carboxylase subunit alpha, mitochondrial"/>
    <property type="match status" value="1"/>
</dbReference>
<evidence type="ECO:0000313" key="10">
    <source>
        <dbReference type="Proteomes" id="UP000291088"/>
    </source>
</evidence>
<dbReference type="InterPro" id="IPR016185">
    <property type="entry name" value="PreATP-grasp_dom_sf"/>
</dbReference>
<dbReference type="NCBIfam" id="NF006367">
    <property type="entry name" value="PRK08591.1"/>
    <property type="match status" value="1"/>
</dbReference>